<reference evidence="1 2" key="1">
    <citation type="submission" date="2024-10" db="EMBL/GenBank/DDBJ databases">
        <title>Updated reference genomes for cyclostephanoid diatoms.</title>
        <authorList>
            <person name="Roberts W.R."/>
            <person name="Alverson A.J."/>
        </authorList>
    </citation>
    <scope>NUCLEOTIDE SEQUENCE [LARGE SCALE GENOMIC DNA]</scope>
    <source>
        <strain evidence="1 2">AJA010-31</strain>
    </source>
</reference>
<dbReference type="Gene3D" id="3.40.50.1110">
    <property type="entry name" value="SGNH hydrolase"/>
    <property type="match status" value="1"/>
</dbReference>
<proteinExistence type="predicted"/>
<accession>A0ABD3MTI0</accession>
<dbReference type="SUPFAM" id="SSF52266">
    <property type="entry name" value="SGNH hydrolase"/>
    <property type="match status" value="1"/>
</dbReference>
<dbReference type="EMBL" id="JALLPJ020001385">
    <property type="protein sequence ID" value="KAL3766469.1"/>
    <property type="molecule type" value="Genomic_DNA"/>
</dbReference>
<comment type="caution">
    <text evidence="1">The sequence shown here is derived from an EMBL/GenBank/DDBJ whole genome shotgun (WGS) entry which is preliminary data.</text>
</comment>
<dbReference type="AlphaFoldDB" id="A0ABD3MTI0"/>
<keyword evidence="2" id="KW-1185">Reference proteome</keyword>
<protein>
    <recommendedName>
        <fullName evidence="3">SGNH hydrolase-type esterase domain-containing protein</fullName>
    </recommendedName>
</protein>
<sequence length="221" mass="24328">MKSISIILAGDSDTSRWPPSLYPQVQNAAVSVENIGQSGASLSDLLPQLQTFRAAHPTPPIDAKSKDGSINIFIACAGENDISSGRSIDGLLKTFHSFLDDLFSNSTQHQLQSDNHLIFIGPKFEPWLSDGKQYTKLSNALHRTIRKHSGFGADRMVFIDCLTMFCTEDTSTIPGAVHGGRALPDDKYFHEDGLHLSDEGYKVWKQIIEGAIVEILAKEDR</sequence>
<organism evidence="1 2">
    <name type="scientific">Cyclotella atomus</name>
    <dbReference type="NCBI Taxonomy" id="382360"/>
    <lineage>
        <taxon>Eukaryota</taxon>
        <taxon>Sar</taxon>
        <taxon>Stramenopiles</taxon>
        <taxon>Ochrophyta</taxon>
        <taxon>Bacillariophyta</taxon>
        <taxon>Coscinodiscophyceae</taxon>
        <taxon>Thalassiosirophycidae</taxon>
        <taxon>Stephanodiscales</taxon>
        <taxon>Stephanodiscaceae</taxon>
        <taxon>Cyclotella</taxon>
    </lineage>
</organism>
<evidence type="ECO:0000313" key="1">
    <source>
        <dbReference type="EMBL" id="KAL3766469.1"/>
    </source>
</evidence>
<dbReference type="Pfam" id="PF00657">
    <property type="entry name" value="Lipase_GDSL"/>
    <property type="match status" value="1"/>
</dbReference>
<dbReference type="Proteomes" id="UP001530400">
    <property type="component" value="Unassembled WGS sequence"/>
</dbReference>
<evidence type="ECO:0000313" key="2">
    <source>
        <dbReference type="Proteomes" id="UP001530400"/>
    </source>
</evidence>
<dbReference type="InterPro" id="IPR001087">
    <property type="entry name" value="GDSL"/>
</dbReference>
<evidence type="ECO:0008006" key="3">
    <source>
        <dbReference type="Google" id="ProtNLM"/>
    </source>
</evidence>
<dbReference type="InterPro" id="IPR036514">
    <property type="entry name" value="SGNH_hydro_sf"/>
</dbReference>
<name>A0ABD3MTI0_9STRA</name>
<gene>
    <name evidence="1" type="ORF">ACHAWO_004644</name>
</gene>